<accession>A0ACC2TT11</accession>
<organism evidence="1 2">
    <name type="scientific">Entomophthora muscae</name>
    <dbReference type="NCBI Taxonomy" id="34485"/>
    <lineage>
        <taxon>Eukaryota</taxon>
        <taxon>Fungi</taxon>
        <taxon>Fungi incertae sedis</taxon>
        <taxon>Zoopagomycota</taxon>
        <taxon>Entomophthoromycotina</taxon>
        <taxon>Entomophthoromycetes</taxon>
        <taxon>Entomophthorales</taxon>
        <taxon>Entomophthoraceae</taxon>
        <taxon>Entomophthora</taxon>
    </lineage>
</organism>
<evidence type="ECO:0000313" key="1">
    <source>
        <dbReference type="EMBL" id="KAJ9077729.1"/>
    </source>
</evidence>
<name>A0ACC2TT11_9FUNG</name>
<dbReference type="Proteomes" id="UP001165960">
    <property type="component" value="Unassembled WGS sequence"/>
</dbReference>
<comment type="caution">
    <text evidence="1">The sequence shown here is derived from an EMBL/GenBank/DDBJ whole genome shotgun (WGS) entry which is preliminary data.</text>
</comment>
<keyword evidence="2" id="KW-1185">Reference proteome</keyword>
<gene>
    <name evidence="1" type="ORF">DSO57_1013994</name>
</gene>
<evidence type="ECO:0000313" key="2">
    <source>
        <dbReference type="Proteomes" id="UP001165960"/>
    </source>
</evidence>
<dbReference type="EMBL" id="QTSX02002182">
    <property type="protein sequence ID" value="KAJ9077729.1"/>
    <property type="molecule type" value="Genomic_DNA"/>
</dbReference>
<protein>
    <submittedName>
        <fullName evidence="1">Uncharacterized protein</fullName>
    </submittedName>
</protein>
<reference evidence="1" key="1">
    <citation type="submission" date="2022-04" db="EMBL/GenBank/DDBJ databases">
        <title>Genome of the entomopathogenic fungus Entomophthora muscae.</title>
        <authorList>
            <person name="Elya C."/>
            <person name="Lovett B.R."/>
            <person name="Lee E."/>
            <person name="Macias A.M."/>
            <person name="Hajek A.E."/>
            <person name="De Bivort B.L."/>
            <person name="Kasson M.T."/>
            <person name="De Fine Licht H.H."/>
            <person name="Stajich J.E."/>
        </authorList>
    </citation>
    <scope>NUCLEOTIDE SEQUENCE</scope>
    <source>
        <strain evidence="1">Berkeley</strain>
    </source>
</reference>
<sequence length="303" mass="33913">MRFVVVLFTAISGLQIPFLQGVIKSVYDKYETPPAKLTLARRRTEVSERDMLLHLEKSLVVQCGPARIANGDCMCDDRLKEVLIIQVDDSRAAVYWHDAAKELVVAFRQTTTIDEWIVNLAAQQVPLPGFNGTKVHEGFLNQLEKIDDAVYAEILERATRRELQDYTLVISGYSMGGAMATLFAAKYANKLPKFRRTRIYTYASPRVGNQAFAQLIDSLPFPVIRYTIQEDIVALLPPRALGYVHGGAEFLSIPTSTSAIIRSCSLLYDEDPSCAFNLTKPFALSHFHPNNRPTPSPLFCPEA</sequence>
<proteinExistence type="predicted"/>